<gene>
    <name evidence="1" type="ORF">DARMORV10_C05P28220.1</name>
</gene>
<name>A0A816L439_BRANA</name>
<dbReference type="EMBL" id="HG994369">
    <property type="protein sequence ID" value="CAF1928727.1"/>
    <property type="molecule type" value="Genomic_DNA"/>
</dbReference>
<dbReference type="Proteomes" id="UP001295469">
    <property type="component" value="Chromosome C05"/>
</dbReference>
<evidence type="ECO:0000313" key="1">
    <source>
        <dbReference type="EMBL" id="CAF1928727.1"/>
    </source>
</evidence>
<sequence length="117" mass="12518">MSYLETRAASATIKTKLMLLYRLYLLPLSNSSKTPSSSSPICSGGCQPGAWLPEALFSHHLLCALLRFHLSLQAVDILGALEGALPRGPVGVLELEAYGSSEGRRLLFVAGATMAVW</sequence>
<proteinExistence type="predicted"/>
<accession>A0A816L439</accession>
<reference evidence="1" key="1">
    <citation type="submission" date="2021-01" db="EMBL/GenBank/DDBJ databases">
        <authorList>
            <consortium name="Genoscope - CEA"/>
            <person name="William W."/>
        </authorList>
    </citation>
    <scope>NUCLEOTIDE SEQUENCE</scope>
</reference>
<dbReference type="AlphaFoldDB" id="A0A816L439"/>
<protein>
    <submittedName>
        <fullName evidence="1">(rape) hypothetical protein</fullName>
    </submittedName>
</protein>
<organism evidence="1">
    <name type="scientific">Brassica napus</name>
    <name type="common">Rape</name>
    <dbReference type="NCBI Taxonomy" id="3708"/>
    <lineage>
        <taxon>Eukaryota</taxon>
        <taxon>Viridiplantae</taxon>
        <taxon>Streptophyta</taxon>
        <taxon>Embryophyta</taxon>
        <taxon>Tracheophyta</taxon>
        <taxon>Spermatophyta</taxon>
        <taxon>Magnoliopsida</taxon>
        <taxon>eudicotyledons</taxon>
        <taxon>Gunneridae</taxon>
        <taxon>Pentapetalae</taxon>
        <taxon>rosids</taxon>
        <taxon>malvids</taxon>
        <taxon>Brassicales</taxon>
        <taxon>Brassicaceae</taxon>
        <taxon>Brassiceae</taxon>
        <taxon>Brassica</taxon>
    </lineage>
</organism>